<organism evidence="2 3">
    <name type="scientific">Akkermansia muciniphila (strain ATCC BAA-835 / DSM 22959 / JCM 33894 / BCRC 81048 / CCUG 64013 / CIP 107961 / Muc)</name>
    <dbReference type="NCBI Taxonomy" id="349741"/>
    <lineage>
        <taxon>Bacteria</taxon>
        <taxon>Pseudomonadati</taxon>
        <taxon>Verrucomicrobiota</taxon>
        <taxon>Verrucomicrobiia</taxon>
        <taxon>Verrucomicrobiales</taxon>
        <taxon>Akkermansiaceae</taxon>
        <taxon>Akkermansia</taxon>
    </lineage>
</organism>
<evidence type="ECO:0000313" key="2">
    <source>
        <dbReference type="EMBL" id="ACD04077.1"/>
    </source>
</evidence>
<sequence length="68" mass="7608">MLFFPCVGKLKIHFGAPKKPRERRLPPPPSLPMETPGAAAGDKRRKDIPVQSTIQTHTQFALSNRKES</sequence>
<keyword evidence="3" id="KW-1185">Reference proteome</keyword>
<dbReference type="PaxDb" id="349741-Amuc_0234"/>
<name>B2UMC8_AKKM8</name>
<evidence type="ECO:0000256" key="1">
    <source>
        <dbReference type="SAM" id="MobiDB-lite"/>
    </source>
</evidence>
<dbReference type="BioCyc" id="AMUC349741:G1GBX-262-MONOMER"/>
<evidence type="ECO:0000313" key="3">
    <source>
        <dbReference type="Proteomes" id="UP000001031"/>
    </source>
</evidence>
<feature type="compositionally biased region" description="Polar residues" evidence="1">
    <location>
        <begin position="50"/>
        <end position="62"/>
    </location>
</feature>
<dbReference type="KEGG" id="amu:Amuc_0234"/>
<dbReference type="HOGENOM" id="CLU_2784691_0_0_0"/>
<protein>
    <submittedName>
        <fullName evidence="2">Uncharacterized protein</fullName>
    </submittedName>
</protein>
<feature type="region of interest" description="Disordered" evidence="1">
    <location>
        <begin position="15"/>
        <end position="68"/>
    </location>
</feature>
<dbReference type="STRING" id="349741.Amuc_0234"/>
<proteinExistence type="predicted"/>
<dbReference type="Proteomes" id="UP000001031">
    <property type="component" value="Chromosome"/>
</dbReference>
<dbReference type="EMBL" id="CP001071">
    <property type="protein sequence ID" value="ACD04077.1"/>
    <property type="molecule type" value="Genomic_DNA"/>
</dbReference>
<gene>
    <name evidence="2" type="ordered locus">Amuc_0234</name>
</gene>
<accession>B2UMC8</accession>
<dbReference type="AlphaFoldDB" id="B2UMC8"/>
<reference evidence="3" key="1">
    <citation type="journal article" date="2011" name="PLoS ONE">
        <title>The genome of Akkermansia muciniphila, a dedicated intestinal mucin degrader, and its use in exploring intestinal metagenomes.</title>
        <authorList>
            <person name="van Passel M.W."/>
            <person name="Kant R."/>
            <person name="Zoetendal E.G."/>
            <person name="Plugge C.M."/>
            <person name="Derrien M."/>
            <person name="Malfatti S.A."/>
            <person name="Chain P.S."/>
            <person name="Woyke T."/>
            <person name="Palva A."/>
            <person name="de Vos W.M."/>
            <person name="Smidt H."/>
        </authorList>
    </citation>
    <scope>NUCLEOTIDE SEQUENCE [LARGE SCALE GENOMIC DNA]</scope>
    <source>
        <strain evidence="3">ATCC BAA-835 / DSM 22959 / JCM 33894 / BCRC 81048 / CCUG 64013 / CIP 107961 / Muc</strain>
    </source>
</reference>